<evidence type="ECO:0000313" key="8">
    <source>
        <dbReference type="Proteomes" id="UP000054248"/>
    </source>
</evidence>
<reference evidence="7 8" key="1">
    <citation type="submission" date="2014-04" db="EMBL/GenBank/DDBJ databases">
        <authorList>
            <consortium name="DOE Joint Genome Institute"/>
            <person name="Kuo A."/>
            <person name="Girlanda M."/>
            <person name="Perotto S."/>
            <person name="Kohler A."/>
            <person name="Nagy L.G."/>
            <person name="Floudas D."/>
            <person name="Copeland A."/>
            <person name="Barry K.W."/>
            <person name="Cichocki N."/>
            <person name="Veneault-Fourrey C."/>
            <person name="LaButti K."/>
            <person name="Lindquist E.A."/>
            <person name="Lipzen A."/>
            <person name="Lundell T."/>
            <person name="Morin E."/>
            <person name="Murat C."/>
            <person name="Sun H."/>
            <person name="Tunlid A."/>
            <person name="Henrissat B."/>
            <person name="Grigoriev I.V."/>
            <person name="Hibbett D.S."/>
            <person name="Martin F."/>
            <person name="Nordberg H.P."/>
            <person name="Cantor M.N."/>
            <person name="Hua S.X."/>
        </authorList>
    </citation>
    <scope>NUCLEOTIDE SEQUENCE [LARGE SCALE GENOMIC DNA]</scope>
    <source>
        <strain evidence="7 8">MUT 4182</strain>
    </source>
</reference>
<dbReference type="InterPro" id="IPR018117">
    <property type="entry name" value="C5_DNA_meth_AS"/>
</dbReference>
<evidence type="ECO:0000256" key="4">
    <source>
        <dbReference type="ARBA" id="ARBA00022691"/>
    </source>
</evidence>
<keyword evidence="2 5" id="KW-0489">Methyltransferase</keyword>
<dbReference type="GO" id="GO:0003886">
    <property type="term" value="F:DNA (cytosine-5-)-methyltransferase activity"/>
    <property type="evidence" value="ECO:0007669"/>
    <property type="project" value="UniProtKB-EC"/>
</dbReference>
<dbReference type="GO" id="GO:0003677">
    <property type="term" value="F:DNA binding"/>
    <property type="evidence" value="ECO:0007669"/>
    <property type="project" value="TreeGrafter"/>
</dbReference>
<keyword evidence="3 5" id="KW-0808">Transferase</keyword>
<dbReference type="GO" id="GO:0044027">
    <property type="term" value="P:negative regulation of gene expression via chromosomal CpG island methylation"/>
    <property type="evidence" value="ECO:0007669"/>
    <property type="project" value="TreeGrafter"/>
</dbReference>
<dbReference type="OrthoDB" id="5376140at2759"/>
<dbReference type="InterPro" id="IPR050390">
    <property type="entry name" value="C5-Methyltransferase"/>
</dbReference>
<dbReference type="InterPro" id="IPR001525">
    <property type="entry name" value="C5_MeTfrase"/>
</dbReference>
<dbReference type="HOGENOM" id="CLU_006958_2_3_1"/>
<reference evidence="8" key="2">
    <citation type="submission" date="2015-01" db="EMBL/GenBank/DDBJ databases">
        <title>Evolutionary Origins and Diversification of the Mycorrhizal Mutualists.</title>
        <authorList>
            <consortium name="DOE Joint Genome Institute"/>
            <consortium name="Mycorrhizal Genomics Consortium"/>
            <person name="Kohler A."/>
            <person name="Kuo A."/>
            <person name="Nagy L.G."/>
            <person name="Floudas D."/>
            <person name="Copeland A."/>
            <person name="Barry K.W."/>
            <person name="Cichocki N."/>
            <person name="Veneault-Fourrey C."/>
            <person name="LaButti K."/>
            <person name="Lindquist E.A."/>
            <person name="Lipzen A."/>
            <person name="Lundell T."/>
            <person name="Morin E."/>
            <person name="Murat C."/>
            <person name="Riley R."/>
            <person name="Ohm R."/>
            <person name="Sun H."/>
            <person name="Tunlid A."/>
            <person name="Henrissat B."/>
            <person name="Grigoriev I.V."/>
            <person name="Hibbett D.S."/>
            <person name="Martin F."/>
        </authorList>
    </citation>
    <scope>NUCLEOTIDE SEQUENCE [LARGE SCALE GENOMIC DNA]</scope>
    <source>
        <strain evidence="8">MUT 4182</strain>
    </source>
</reference>
<dbReference type="NCBIfam" id="TIGR00675">
    <property type="entry name" value="dcm"/>
    <property type="match status" value="1"/>
</dbReference>
<evidence type="ECO:0000313" key="7">
    <source>
        <dbReference type="EMBL" id="KIO24073.1"/>
    </source>
</evidence>
<dbReference type="PROSITE" id="PS00095">
    <property type="entry name" value="C5_MTASE_2"/>
    <property type="match status" value="1"/>
</dbReference>
<dbReference type="GO" id="GO:0032259">
    <property type="term" value="P:methylation"/>
    <property type="evidence" value="ECO:0007669"/>
    <property type="project" value="UniProtKB-KW"/>
</dbReference>
<keyword evidence="4 5" id="KW-0949">S-adenosyl-L-methionine</keyword>
<dbReference type="PROSITE" id="PS51679">
    <property type="entry name" value="SAM_MT_C5"/>
    <property type="match status" value="1"/>
</dbReference>
<proteinExistence type="inferred from homology"/>
<dbReference type="EC" id="2.1.1.37" evidence="1"/>
<dbReference type="InterPro" id="IPR031303">
    <property type="entry name" value="C5_meth_CS"/>
</dbReference>
<dbReference type="Gene3D" id="3.90.120.10">
    <property type="entry name" value="DNA Methylase, subunit A, domain 2"/>
    <property type="match status" value="1"/>
</dbReference>
<evidence type="ECO:0000256" key="6">
    <source>
        <dbReference type="SAM" id="MobiDB-lite"/>
    </source>
</evidence>
<dbReference type="Pfam" id="PF00145">
    <property type="entry name" value="DNA_methylase"/>
    <property type="match status" value="1"/>
</dbReference>
<evidence type="ECO:0000256" key="5">
    <source>
        <dbReference type="PROSITE-ProRule" id="PRU01016"/>
    </source>
</evidence>
<dbReference type="SUPFAM" id="SSF53335">
    <property type="entry name" value="S-adenosyl-L-methionine-dependent methyltransferases"/>
    <property type="match status" value="1"/>
</dbReference>
<dbReference type="PROSITE" id="PS00094">
    <property type="entry name" value="C5_MTASE_1"/>
    <property type="match status" value="1"/>
</dbReference>
<evidence type="ECO:0000256" key="2">
    <source>
        <dbReference type="ARBA" id="ARBA00022603"/>
    </source>
</evidence>
<sequence length="432" mass="48714">MDARELILEMLRDSGRRSPKHPSPGGIDLLLAGPPCQDYSGLNRFKSKHDNRKALVALALTVTEYLQPKYVMIENVVPLLNTTLKPPSDPEESVKHGAHKYVLRCLTGLGYNVRWTIYESANFGAPQIRSRLIYVAARRGLPFPGFIRPTHAYLQKSKKFRVPCQDLDAGAMDEWDINPPGAPHNPLTVRDAIEDLPAFDWKAPQEREEEESENLEERQPDVAVLTCEDASGEESKATALEEQGQPDVYRSHPQNDYQLRLRRSHDDTPVEHITRYFGPLNVERIRLIGRGPGADHRQLPYALQLPGLNDPSNVAAKRANYFPGLYGRVQWDGLFQTVVTQLKPGNKQGRCLHPDQKRVLSVRECARAQGFPDDMKFCSGDDDPTDMYRQIGNAVPVPLSEALARELRRTLLQSELDNKTRSSPASSHRMSE</sequence>
<gene>
    <name evidence="7" type="ORF">M407DRAFT_26509</name>
</gene>
<dbReference type="PANTHER" id="PTHR10629:SF52">
    <property type="entry name" value="DNA (CYTOSINE-5)-METHYLTRANSFERASE 1"/>
    <property type="match status" value="1"/>
</dbReference>
<dbReference type="PANTHER" id="PTHR10629">
    <property type="entry name" value="CYTOSINE-SPECIFIC METHYLTRANSFERASE"/>
    <property type="match status" value="1"/>
</dbReference>
<dbReference type="InterPro" id="IPR029063">
    <property type="entry name" value="SAM-dependent_MTases_sf"/>
</dbReference>
<comment type="similarity">
    <text evidence="5">Belongs to the class I-like SAM-binding methyltransferase superfamily. C5-methyltransferase family.</text>
</comment>
<feature type="region of interest" description="Disordered" evidence="6">
    <location>
        <begin position="230"/>
        <end position="252"/>
    </location>
</feature>
<dbReference type="GO" id="GO:0005634">
    <property type="term" value="C:nucleus"/>
    <property type="evidence" value="ECO:0007669"/>
    <property type="project" value="TreeGrafter"/>
</dbReference>
<dbReference type="AlphaFoldDB" id="A0A0C3KRK6"/>
<keyword evidence="8" id="KW-1185">Reference proteome</keyword>
<name>A0A0C3KRK6_9AGAM</name>
<evidence type="ECO:0000256" key="3">
    <source>
        <dbReference type="ARBA" id="ARBA00022679"/>
    </source>
</evidence>
<feature type="active site" evidence="5">
    <location>
        <position position="36"/>
    </location>
</feature>
<organism evidence="7 8">
    <name type="scientific">Tulasnella calospora MUT 4182</name>
    <dbReference type="NCBI Taxonomy" id="1051891"/>
    <lineage>
        <taxon>Eukaryota</taxon>
        <taxon>Fungi</taxon>
        <taxon>Dikarya</taxon>
        <taxon>Basidiomycota</taxon>
        <taxon>Agaricomycotina</taxon>
        <taxon>Agaricomycetes</taxon>
        <taxon>Cantharellales</taxon>
        <taxon>Tulasnellaceae</taxon>
        <taxon>Tulasnella</taxon>
    </lineage>
</organism>
<accession>A0A0C3KRK6</accession>
<protein>
    <recommendedName>
        <fullName evidence="1">DNA (cytosine-5-)-methyltransferase</fullName>
        <ecNumber evidence="1">2.1.1.37</ecNumber>
    </recommendedName>
</protein>
<dbReference type="Gene3D" id="3.40.50.150">
    <property type="entry name" value="Vaccinia Virus protein VP39"/>
    <property type="match status" value="1"/>
</dbReference>
<dbReference type="EMBL" id="KN823069">
    <property type="protein sequence ID" value="KIO24073.1"/>
    <property type="molecule type" value="Genomic_DNA"/>
</dbReference>
<dbReference type="Proteomes" id="UP000054248">
    <property type="component" value="Unassembled WGS sequence"/>
</dbReference>
<dbReference type="STRING" id="1051891.A0A0C3KRK6"/>
<evidence type="ECO:0000256" key="1">
    <source>
        <dbReference type="ARBA" id="ARBA00011975"/>
    </source>
</evidence>